<evidence type="ECO:0000313" key="5">
    <source>
        <dbReference type="EMBL" id="MCG9026104.1"/>
    </source>
</evidence>
<feature type="region of interest" description="Disordered" evidence="1">
    <location>
        <begin position="478"/>
        <end position="502"/>
    </location>
</feature>
<dbReference type="InterPro" id="IPR024191">
    <property type="entry name" value="Peptidase_M61"/>
</dbReference>
<dbReference type="SUPFAM" id="SSF50156">
    <property type="entry name" value="PDZ domain-like"/>
    <property type="match status" value="1"/>
</dbReference>
<feature type="domain" description="PDZ" evidence="3">
    <location>
        <begin position="497"/>
        <end position="571"/>
    </location>
</feature>
<dbReference type="Proteomes" id="UP001200247">
    <property type="component" value="Unassembled WGS sequence"/>
</dbReference>
<dbReference type="AlphaFoldDB" id="A0ABD4STI3"/>
<dbReference type="InterPro" id="IPR007963">
    <property type="entry name" value="Peptidase_M61_catalytic"/>
</dbReference>
<dbReference type="RefSeq" id="WP_239894031.1">
    <property type="nucleotide sequence ID" value="NZ_JAJAXM010000015.1"/>
</dbReference>
<dbReference type="Pfam" id="PF17899">
    <property type="entry name" value="Peptidase_M61_N"/>
    <property type="match status" value="1"/>
</dbReference>
<comment type="caution">
    <text evidence="5">The sequence shown here is derived from an EMBL/GenBank/DDBJ whole genome shotgun (WGS) entry which is preliminary data.</text>
</comment>
<reference evidence="5 6" key="1">
    <citation type="submission" date="2021-10" db="EMBL/GenBank/DDBJ databases">
        <title>Whole-genome sequencing analysis of Laribacter hongkongensis: virulence gene profiles, carbohydrate-active enzyme prediction, and antimicrobial resistance characterization.</title>
        <authorList>
            <person name="Yuan P."/>
            <person name="Zhan Y."/>
            <person name="Chen D."/>
        </authorList>
    </citation>
    <scope>NUCLEOTIDE SEQUENCE [LARGE SCALE GENOMIC DNA]</scope>
    <source>
        <strain evidence="5 6">W67</strain>
    </source>
</reference>
<dbReference type="Gene3D" id="2.30.42.10">
    <property type="match status" value="1"/>
</dbReference>
<gene>
    <name evidence="5" type="ORF">LH440_09370</name>
</gene>
<feature type="domain" description="Peptidase M61 N-terminal" evidence="4">
    <location>
        <begin position="6"/>
        <end position="180"/>
    </location>
</feature>
<protein>
    <submittedName>
        <fullName evidence="5">PDZ domain-containing protein</fullName>
    </submittedName>
</protein>
<dbReference type="Pfam" id="PF05299">
    <property type="entry name" value="Peptidase_M61"/>
    <property type="match status" value="1"/>
</dbReference>
<evidence type="ECO:0000259" key="2">
    <source>
        <dbReference type="Pfam" id="PF05299"/>
    </source>
</evidence>
<dbReference type="EMBL" id="JAJAXM010000015">
    <property type="protein sequence ID" value="MCG9026104.1"/>
    <property type="molecule type" value="Genomic_DNA"/>
</dbReference>
<dbReference type="InterPro" id="IPR027268">
    <property type="entry name" value="Peptidase_M4/M1_CTD_sf"/>
</dbReference>
<organism evidence="5 6">
    <name type="scientific">Laribacter hongkongensis</name>
    <dbReference type="NCBI Taxonomy" id="168471"/>
    <lineage>
        <taxon>Bacteria</taxon>
        <taxon>Pseudomonadati</taxon>
        <taxon>Pseudomonadota</taxon>
        <taxon>Betaproteobacteria</taxon>
        <taxon>Neisseriales</taxon>
        <taxon>Aquaspirillaceae</taxon>
        <taxon>Laribacter</taxon>
    </lineage>
</organism>
<dbReference type="Gene3D" id="2.60.40.3650">
    <property type="match status" value="1"/>
</dbReference>
<name>A0ABD4STI3_9NEIS</name>
<dbReference type="InterPro" id="IPR036034">
    <property type="entry name" value="PDZ_sf"/>
</dbReference>
<dbReference type="Gene3D" id="1.10.390.10">
    <property type="entry name" value="Neutral Protease Domain 2"/>
    <property type="match status" value="1"/>
</dbReference>
<accession>A0ABD4STI3</accession>
<dbReference type="InterPro" id="IPR001478">
    <property type="entry name" value="PDZ"/>
</dbReference>
<dbReference type="Pfam" id="PF13180">
    <property type="entry name" value="PDZ_2"/>
    <property type="match status" value="1"/>
</dbReference>
<feature type="domain" description="Peptidase M61 catalytic" evidence="2">
    <location>
        <begin position="276"/>
        <end position="391"/>
    </location>
</feature>
<evidence type="ECO:0000259" key="4">
    <source>
        <dbReference type="Pfam" id="PF17899"/>
    </source>
</evidence>
<dbReference type="SUPFAM" id="SSF55486">
    <property type="entry name" value="Metalloproteases ('zincins'), catalytic domain"/>
    <property type="match status" value="1"/>
</dbReference>
<evidence type="ECO:0000259" key="3">
    <source>
        <dbReference type="Pfam" id="PF13180"/>
    </source>
</evidence>
<sequence length="651" mass="72061">MISCIHYTIALHDPAAHIYRVTCFLNDVSTPFQDFRLPSWIPGSYMIRDFSRHLSTPVACDANGKSLVVTPLDSHGWRVSGTKGSLSFSYEVFAHDLSVRGAWLDRQRGFFNASSLCVEAVGSSHLPQLLSLQSPQQNDVEGHWQVATTLPAVETGADGFGHYQAENYDALLDHPFTLGRFDTVRFTAENVGYEVIVSGRHRGDLERLACDLRTICSWQIRFFGTPAPFSRYQFQLQLGENLYGGLEHRDSTALMASRHDLPVAGDPAISDGYLSLLGLCSHEHFHAWNVKRIKPAAFTPYRLDQPNHTRLLWAFEGITSYYDDLTLVRSGLITPERYLGLLAKSMTRVRRSSGRLKQTLSDSSFDAWTKFYKQDENSPNAIVSYYQKGALAALALDLTIRQRSSGRQSLDDVMRQLWHDWQQTGEGVAETGWESTASRTTGLDLAGFFDQAIRSTQDLPLDELLAQAGVRTDWRAAMSSTDEGGLPPPPSTSGPRPRLGARTRSEQGWLVVTHVLDHSLARLAGMAAGDLLLALDGLRLRDPDKAFSRYQAGDAVTFTVMRDDELLTLHATIPAADTDTCWLDMSGQQQLWCAPSTRQVMPSHAQRGMTCSITRTHSLPGPCQPHPVDVPAGHDDWQQACLASGQAGSPA</sequence>
<dbReference type="PIRSF" id="PIRSF016493">
    <property type="entry name" value="Glycyl_aminpptds"/>
    <property type="match status" value="1"/>
</dbReference>
<dbReference type="InterPro" id="IPR040756">
    <property type="entry name" value="Peptidase_M61_N"/>
</dbReference>
<proteinExistence type="predicted"/>
<evidence type="ECO:0000313" key="6">
    <source>
        <dbReference type="Proteomes" id="UP001200247"/>
    </source>
</evidence>
<evidence type="ECO:0000256" key="1">
    <source>
        <dbReference type="SAM" id="MobiDB-lite"/>
    </source>
</evidence>